<evidence type="ECO:0000313" key="2">
    <source>
        <dbReference type="Proteomes" id="UP000077856"/>
    </source>
</evidence>
<dbReference type="AlphaFoldDB" id="A0A160MIW6"/>
<organism evidence="1 2">
    <name type="scientific">Cytobacillus oceanisediminis 2691</name>
    <dbReference type="NCBI Taxonomy" id="1196031"/>
    <lineage>
        <taxon>Bacteria</taxon>
        <taxon>Bacillati</taxon>
        <taxon>Bacillota</taxon>
        <taxon>Bacilli</taxon>
        <taxon>Bacillales</taxon>
        <taxon>Bacillaceae</taxon>
        <taxon>Cytobacillus</taxon>
    </lineage>
</organism>
<sequence>MATTLRTILFILLFAFITQIQFNLDADKTATRQLKNALELAVHDAALAVNPEQLGNGRIVFDQDKAIDKLKASLEKNLDIKSGSGFVYTPNQNSFYKNDIFLLHLEFIDDSYPRTYPFTYVNDQFKIMETVDGPSVIAVISTESPRWFVGDSSFIRQAAVYEYKK</sequence>
<protein>
    <submittedName>
        <fullName evidence="1">Peptidase M23</fullName>
    </submittedName>
</protein>
<name>A0A160MIW6_9BACI</name>
<gene>
    <name evidence="1" type="ORF">A361_28635</name>
</gene>
<dbReference type="RefSeq" id="WP_009336087.1">
    <property type="nucleotide sequence ID" value="NZ_CP015507.1"/>
</dbReference>
<proteinExistence type="predicted"/>
<dbReference type="EMBL" id="CP015507">
    <property type="protein sequence ID" value="AND43133.1"/>
    <property type="molecule type" value="Genomic_DNA"/>
</dbReference>
<geneLocation type="plasmid" evidence="2">
    <name>pbo1</name>
</geneLocation>
<reference evidence="1 2" key="1">
    <citation type="submission" date="2016-04" db="EMBL/GenBank/DDBJ databases">
        <title>Complete genome sequence of Bacillus oceanisediminis strain 2691.</title>
        <authorList>
            <person name="Jeong H."/>
            <person name="Kim H.J."/>
            <person name="Lee D.-W."/>
        </authorList>
    </citation>
    <scope>NUCLEOTIDE SEQUENCE [LARGE SCALE GENOMIC DNA]</scope>
    <source>
        <strain evidence="1 2">2691</strain>
        <plasmid evidence="2">pbo1</plasmid>
    </source>
</reference>
<dbReference type="Proteomes" id="UP000077856">
    <property type="component" value="Plasmid pBO1"/>
</dbReference>
<evidence type="ECO:0000313" key="1">
    <source>
        <dbReference type="EMBL" id="AND43133.1"/>
    </source>
</evidence>
<dbReference type="KEGG" id="bon:A361_28635"/>
<keyword evidence="1" id="KW-0614">Plasmid</keyword>
<accession>A0A160MIW6</accession>
<dbReference type="eggNOG" id="COG0739">
    <property type="taxonomic scope" value="Bacteria"/>
</dbReference>